<reference evidence="6" key="1">
    <citation type="submission" date="2020-08" db="EMBL/GenBank/DDBJ databases">
        <title>Plant Genome Project.</title>
        <authorList>
            <person name="Zhang R.-G."/>
        </authorList>
    </citation>
    <scope>NUCLEOTIDE SEQUENCE</scope>
    <source>
        <strain evidence="6">WSP0</strain>
        <tissue evidence="6">Leaf</tissue>
    </source>
</reference>
<keyword evidence="2 5" id="KW-0732">Signal</keyword>
<evidence type="ECO:0000256" key="1">
    <source>
        <dbReference type="ARBA" id="ARBA00008668"/>
    </source>
</evidence>
<keyword evidence="3" id="KW-0378">Hydrolase</keyword>
<evidence type="ECO:0000256" key="3">
    <source>
        <dbReference type="ARBA" id="ARBA00022801"/>
    </source>
</evidence>
<dbReference type="GO" id="GO:0016788">
    <property type="term" value="F:hydrolase activity, acting on ester bonds"/>
    <property type="evidence" value="ECO:0007669"/>
    <property type="project" value="InterPro"/>
</dbReference>
<evidence type="ECO:0000256" key="4">
    <source>
        <dbReference type="ARBA" id="ARBA00023180"/>
    </source>
</evidence>
<comment type="similarity">
    <text evidence="1">Belongs to the 'GDSL' lipolytic enzyme family.</text>
</comment>
<accession>A0AAV6IKL8</accession>
<protein>
    <recommendedName>
        <fullName evidence="8">GDSL esterase/lipase</fullName>
    </recommendedName>
</protein>
<dbReference type="CDD" id="cd01837">
    <property type="entry name" value="SGNH_plant_lipase_like"/>
    <property type="match status" value="2"/>
</dbReference>
<feature type="signal peptide" evidence="5">
    <location>
        <begin position="1"/>
        <end position="22"/>
    </location>
</feature>
<name>A0AAV6IKL8_9ERIC</name>
<sequence>MEVLRVVVTLSLLVSSVLRVGSEEVMATEISGVPAIFNFGDSYSDTGGISAAFFPKTDPYGETFFHRPAGRLCDGRLIIDFIAERLNLPYLSAYLDSVGTNFQQGANFATSGATIRQQDESWFKNGISPFPLDIQVKQYVQFKARTNYLYNKADTETSQRSNLPIPEDFSKALYTIDIGQNDLVVGFRNMNDEQVRAEIPDIVNKFSAAVQQLYQEGARAFWIHNTGPIGCLPLATVNIQNPKPGYLDEHGCIKGWNAAAVEFNKQLKDAVTQLRAELPQAALTYVDIYAAKYGLINDAKNQGFLDPFNICCGHYGNGISVGCGIKANVNGAEVFGGSCEDPSTVISWDGVHYTEAANFWVANQILNGNSDRDKLPKPEEFSKALYTFDIGQHDLSVGFRKLSDEQLRAAKPDIINHSSAARMEVLRVVVTLSLLVSSVLRVGSEEVMATAISGVPAIFNFGDSNSDTGGISAAFFPKPDPFGETFFHRPAGRASDGRLVIDFIAERLNLPYLSAYLDSVGTNFQQGANFATAGATIRRQDESWFKNGISPFPLDIQVEQYVQFKARTNYLYNKADTETSQRSNLPIPEDFSKALYTIDIGQNDLVVGFRNMNDEQFRAEIPDIVNKFSAAVQQLYQEGARAFWIHNTGPIGCLPLATVNIQNPKPGYLDEHGCIKGWNAAAVEFNKQLKDAVTQLRAELPQAALTYVDIYAAKYGLINDAKNQGFLDPFNICCGHYGNGISVGCGSKANINGAEVFGGSCEDPSTVISWDGVHYSEAANFWVANQILNGSFSDPPNPITQAYYKHV</sequence>
<keyword evidence="4" id="KW-0325">Glycoprotein</keyword>
<dbReference type="Proteomes" id="UP000823749">
    <property type="component" value="Chromosome 10"/>
</dbReference>
<proteinExistence type="inferred from homology"/>
<dbReference type="InterPro" id="IPR036514">
    <property type="entry name" value="SGNH_hydro_sf"/>
</dbReference>
<feature type="chain" id="PRO_5043663887" description="GDSL esterase/lipase" evidence="5">
    <location>
        <begin position="23"/>
        <end position="807"/>
    </location>
</feature>
<evidence type="ECO:0000256" key="2">
    <source>
        <dbReference type="ARBA" id="ARBA00022729"/>
    </source>
</evidence>
<dbReference type="PANTHER" id="PTHR22835">
    <property type="entry name" value="ZINC FINGER FYVE DOMAIN CONTAINING PROTEIN"/>
    <property type="match status" value="1"/>
</dbReference>
<evidence type="ECO:0008006" key="8">
    <source>
        <dbReference type="Google" id="ProtNLM"/>
    </source>
</evidence>
<comment type="caution">
    <text evidence="6">The sequence shown here is derived from an EMBL/GenBank/DDBJ whole genome shotgun (WGS) entry which is preliminary data.</text>
</comment>
<dbReference type="SUPFAM" id="SSF52266">
    <property type="entry name" value="SGNH hydrolase"/>
    <property type="match status" value="2"/>
</dbReference>
<keyword evidence="7" id="KW-1185">Reference proteome</keyword>
<dbReference type="Gene3D" id="3.40.50.1110">
    <property type="entry name" value="SGNH hydrolase"/>
    <property type="match status" value="2"/>
</dbReference>
<dbReference type="InterPro" id="IPR035669">
    <property type="entry name" value="SGNH_plant_lipase-like"/>
</dbReference>
<dbReference type="InterPro" id="IPR001087">
    <property type="entry name" value="GDSL"/>
</dbReference>
<evidence type="ECO:0000256" key="5">
    <source>
        <dbReference type="SAM" id="SignalP"/>
    </source>
</evidence>
<dbReference type="AlphaFoldDB" id="A0AAV6IKL8"/>
<dbReference type="Pfam" id="PF00657">
    <property type="entry name" value="Lipase_GDSL"/>
    <property type="match status" value="2"/>
</dbReference>
<evidence type="ECO:0000313" key="6">
    <source>
        <dbReference type="EMBL" id="KAG5527149.1"/>
    </source>
</evidence>
<organism evidence="6 7">
    <name type="scientific">Rhododendron griersonianum</name>
    <dbReference type="NCBI Taxonomy" id="479676"/>
    <lineage>
        <taxon>Eukaryota</taxon>
        <taxon>Viridiplantae</taxon>
        <taxon>Streptophyta</taxon>
        <taxon>Embryophyta</taxon>
        <taxon>Tracheophyta</taxon>
        <taxon>Spermatophyta</taxon>
        <taxon>Magnoliopsida</taxon>
        <taxon>eudicotyledons</taxon>
        <taxon>Gunneridae</taxon>
        <taxon>Pentapetalae</taxon>
        <taxon>asterids</taxon>
        <taxon>Ericales</taxon>
        <taxon>Ericaceae</taxon>
        <taxon>Ericoideae</taxon>
        <taxon>Rhodoreae</taxon>
        <taxon>Rhododendron</taxon>
    </lineage>
</organism>
<dbReference type="PANTHER" id="PTHR22835:SF546">
    <property type="entry name" value="GDSL-LIKE LIPASE_ACYLHYDROLASE"/>
    <property type="match status" value="1"/>
</dbReference>
<dbReference type="EMBL" id="JACTNZ010000010">
    <property type="protein sequence ID" value="KAG5527149.1"/>
    <property type="molecule type" value="Genomic_DNA"/>
</dbReference>
<evidence type="ECO:0000313" key="7">
    <source>
        <dbReference type="Proteomes" id="UP000823749"/>
    </source>
</evidence>
<gene>
    <name evidence="6" type="ORF">RHGRI_028161</name>
</gene>